<dbReference type="STRING" id="29485.CH64_2280"/>
<dbReference type="Proteomes" id="UP000042054">
    <property type="component" value="Unassembled WGS sequence"/>
</dbReference>
<reference evidence="2" key="1">
    <citation type="submission" date="2015-03" db="EMBL/GenBank/DDBJ databases">
        <authorList>
            <consortium name="Pathogen Informatics"/>
            <person name="Murphy D."/>
        </authorList>
    </citation>
    <scope>NUCLEOTIDE SEQUENCE [LARGE SCALE GENOMIC DNA]</scope>
    <source>
        <strain evidence="2">68/02</strain>
    </source>
</reference>
<dbReference type="EMBL" id="CTKE01000002">
    <property type="protein sequence ID" value="CQI88005.1"/>
    <property type="molecule type" value="Genomic_DNA"/>
</dbReference>
<dbReference type="OrthoDB" id="6479562at2"/>
<name>A0A0U1HN55_YERRO</name>
<protein>
    <submittedName>
        <fullName evidence="1">Uncharacterized protein</fullName>
    </submittedName>
</protein>
<evidence type="ECO:0000313" key="1">
    <source>
        <dbReference type="EMBL" id="CQI88005.1"/>
    </source>
</evidence>
<evidence type="ECO:0000313" key="2">
    <source>
        <dbReference type="Proteomes" id="UP000042054"/>
    </source>
</evidence>
<gene>
    <name evidence="1" type="ORF">ERS008555_00333</name>
</gene>
<accession>A0A0U1HN55</accession>
<organism evidence="1 2">
    <name type="scientific">Yersinia rohdei</name>
    <dbReference type="NCBI Taxonomy" id="29485"/>
    <lineage>
        <taxon>Bacteria</taxon>
        <taxon>Pseudomonadati</taxon>
        <taxon>Pseudomonadota</taxon>
        <taxon>Gammaproteobacteria</taxon>
        <taxon>Enterobacterales</taxon>
        <taxon>Yersiniaceae</taxon>
        <taxon>Yersinia</taxon>
    </lineage>
</organism>
<dbReference type="AlphaFoldDB" id="A0A0U1HN55"/>
<proteinExistence type="predicted"/>
<dbReference type="RefSeq" id="WP_050534507.1">
    <property type="nucleotide sequence ID" value="NZ_CTKE01000002.1"/>
</dbReference>
<sequence length="1071" mass="118961">MLKEIPFGSITPAQLTPFAVPPGPPPITEDNLSLVTMSSIMAQQTLLLEEGRLPLETGLPLKVTARENVLLEKMAKELPNVSSSVDPAFRQAMQVIDAAREQDQKSWLRQLPEISDARVGRIVDIYLQLYDVEGIEQAGSLEDLLYLRPGLTPAQGYEKARIISLEGAVLFKLSQKGLALAKDEKLTPLAALNLSWWLHQPSPSSLADLSAAIYRPENKAIRMQAVILFNHSHFGHRSGDIAGLSPESLANIGINPLDEPEQPVIRAARALRVIHEGMHAPPAILHSSAAYLANGFAPKNAQGRYLKNQSPELTKMVLIGCGQIGFDAGSQQDFTQFLSLQHAVGSLAFSLKTTLKLHYQLQGKPLDKLDGMDTEQLYSLLLEEEQQLQQTGAVGYSPTLIFLSHFSQSNGTEALTVEQMALAFNRIAEPIDVQNLPLAVQSTFHRLKQLADNITDGIAIDLEQERFVSDLKAVAQRLEHTQPALHSLAQHKIYTTAQEKIAGQLDYLDMRLAYRHPPAVFNEEEAITAILQEKGVRDIRFARQYTYRQDPQFGFSQKEFDSPMNEFKRRRDASSHFVANMSMLGNNGRPIHVFDTLEAKKTAYYAQIKSHPALRASAIEVLIDEGQQPQGTVLQDKIKALAEDYQPESENARFWGNAWTKLENHWVCKLPVPNPMCSIARVEGPRYRNEKENMAAGMTAMVMEVSLLRGMEKGVTTAENPPQGVEPSQHPSLLADAAHIITNENSGIVETKTGANLSEEVIEPDSQKIQNPHGALIEVQRIALKDRAILSSTRPAWVRQGGGGAYWEVDLATGQDLGVVLKQGPQFIKPDRLLGGGPNRFSETHLLTNADFDWLEERALKQASTGISPCALVSSGVFTYLNTGEMSLAETFFEPLRNNIATSKSSGRFLHQLLEQFQREGIETETSIFEDNPNNFPNAFAQAIQLFPDRINIYPYDINAIKMEISQLQPGESIIFFPERSHLITIVQTANKEGLYVFDTNLINAEKLESIRSIPREIYERLLPELITQGDKKYLSGPGAADLLEMYFRPSSLRDSTAAAIIHYKGRVSPD</sequence>